<keyword evidence="3" id="KW-1185">Reference proteome</keyword>
<dbReference type="STRING" id="35752.SAMN05421541_1181"/>
<dbReference type="Pfam" id="PF01636">
    <property type="entry name" value="APH"/>
    <property type="match status" value="1"/>
</dbReference>
<gene>
    <name evidence="2" type="ORF">SAMN05421541_1181</name>
</gene>
<dbReference type="SUPFAM" id="SSF56112">
    <property type="entry name" value="Protein kinase-like (PK-like)"/>
    <property type="match status" value="1"/>
</dbReference>
<dbReference type="Proteomes" id="UP000199645">
    <property type="component" value="Unassembled WGS sequence"/>
</dbReference>
<dbReference type="InterPro" id="IPR002575">
    <property type="entry name" value="Aminoglycoside_PTrfase"/>
</dbReference>
<feature type="domain" description="Aminoglycoside phosphotransferase" evidence="1">
    <location>
        <begin position="20"/>
        <end position="161"/>
    </location>
</feature>
<reference evidence="2 3" key="1">
    <citation type="submission" date="2016-10" db="EMBL/GenBank/DDBJ databases">
        <authorList>
            <person name="de Groot N.N."/>
        </authorList>
    </citation>
    <scope>NUCLEOTIDE SEQUENCE [LARGE SCALE GENOMIC DNA]</scope>
    <source>
        <strain evidence="2 3">DSM 43019</strain>
    </source>
</reference>
<protein>
    <submittedName>
        <fullName evidence="2">Phosphotransferase enzyme family protein</fullName>
    </submittedName>
</protein>
<evidence type="ECO:0000313" key="2">
    <source>
        <dbReference type="EMBL" id="SFF69010.1"/>
    </source>
</evidence>
<dbReference type="InterPro" id="IPR011009">
    <property type="entry name" value="Kinase-like_dom_sf"/>
</dbReference>
<dbReference type="AlphaFoldDB" id="A0A1I2KRY0"/>
<sequence length="162" mass="17820">MLLLTGDDAEQSVLRMMTKEPWRRHAPGLLARESAVQSQLAGSPIPAPRSLALDLSGDHAGAPAHLMSRLPGKLRLHEAADDVVTALARVLTDIHRFEPEGGKPREYQSWASPGKRVVPTWAQQPELWNEAFALLAQPVPVYDGKFLHRDFHPGNVLWSNGG</sequence>
<evidence type="ECO:0000259" key="1">
    <source>
        <dbReference type="Pfam" id="PF01636"/>
    </source>
</evidence>
<keyword evidence="2" id="KW-0808">Transferase</keyword>
<dbReference type="GO" id="GO:0016740">
    <property type="term" value="F:transferase activity"/>
    <property type="evidence" value="ECO:0007669"/>
    <property type="project" value="UniProtKB-KW"/>
</dbReference>
<proteinExistence type="predicted"/>
<evidence type="ECO:0000313" key="3">
    <source>
        <dbReference type="Proteomes" id="UP000199645"/>
    </source>
</evidence>
<organism evidence="2 3">
    <name type="scientific">Actinoplanes philippinensis</name>
    <dbReference type="NCBI Taxonomy" id="35752"/>
    <lineage>
        <taxon>Bacteria</taxon>
        <taxon>Bacillati</taxon>
        <taxon>Actinomycetota</taxon>
        <taxon>Actinomycetes</taxon>
        <taxon>Micromonosporales</taxon>
        <taxon>Micromonosporaceae</taxon>
        <taxon>Actinoplanes</taxon>
    </lineage>
</organism>
<accession>A0A1I2KRY0</accession>
<name>A0A1I2KRY0_9ACTN</name>
<dbReference type="Gene3D" id="3.90.1200.10">
    <property type="match status" value="1"/>
</dbReference>
<dbReference type="EMBL" id="FONV01000018">
    <property type="protein sequence ID" value="SFF69010.1"/>
    <property type="molecule type" value="Genomic_DNA"/>
</dbReference>